<evidence type="ECO:0000259" key="3">
    <source>
        <dbReference type="Pfam" id="PF10075"/>
    </source>
</evidence>
<evidence type="ECO:0000256" key="1">
    <source>
        <dbReference type="ARBA" id="ARBA00009627"/>
    </source>
</evidence>
<sequence length="273" mass="30320">MAPVQDGLSQGSALLQSLKKSAEAGDMQAANATLSQLKLVLINFPSLPPGGEESATAKAERTLAREVLEVAVFMSARQGDKKALARHMAQLKPYYLDGQLATSLPDSSNRLPLLGLNLIFLLVENKLADFHSELELMSDEDRSNECVMFPIRLEQYLMVGSYNQVLAAKDHVPHQYYSYLLSNLVDTVREAIADCMSTAYDSMSVKDAQTMLMLPASAQELKNFVATFHPEWKIFDDKVVFQHAAATKKMQEIPSMRVITETLSYATELERIV</sequence>
<keyword evidence="2" id="KW-0647">Proteasome</keyword>
<dbReference type="GO" id="GO:0043161">
    <property type="term" value="P:proteasome-mediated ubiquitin-dependent protein catabolic process"/>
    <property type="evidence" value="ECO:0007669"/>
    <property type="project" value="TreeGrafter"/>
</dbReference>
<comment type="caution">
    <text evidence="4">The sequence shown here is derived from an EMBL/GenBank/DDBJ whole genome shotgun (WGS) entry which is preliminary data.</text>
</comment>
<name>A0A836CF55_9STRA</name>
<evidence type="ECO:0000313" key="5">
    <source>
        <dbReference type="Proteomes" id="UP000664859"/>
    </source>
</evidence>
<accession>A0A836CF55</accession>
<dbReference type="GO" id="GO:0005634">
    <property type="term" value="C:nucleus"/>
    <property type="evidence" value="ECO:0007669"/>
    <property type="project" value="TreeGrafter"/>
</dbReference>
<keyword evidence="5" id="KW-1185">Reference proteome</keyword>
<dbReference type="Pfam" id="PF10075">
    <property type="entry name" value="CSN8_PSD8_EIF3K"/>
    <property type="match status" value="1"/>
</dbReference>
<proteinExistence type="inferred from homology"/>
<dbReference type="FunFam" id="1.25.40.990:FF:000001">
    <property type="entry name" value="26S proteasome non-ATPase regulatory subunit"/>
    <property type="match status" value="1"/>
</dbReference>
<reference evidence="4" key="1">
    <citation type="submission" date="2021-02" db="EMBL/GenBank/DDBJ databases">
        <title>First Annotated Genome of the Yellow-green Alga Tribonema minus.</title>
        <authorList>
            <person name="Mahan K.M."/>
        </authorList>
    </citation>
    <scope>NUCLEOTIDE SEQUENCE</scope>
    <source>
        <strain evidence="4">UTEX B ZZ1240</strain>
    </source>
</reference>
<organism evidence="4 5">
    <name type="scientific">Tribonema minus</name>
    <dbReference type="NCBI Taxonomy" id="303371"/>
    <lineage>
        <taxon>Eukaryota</taxon>
        <taxon>Sar</taxon>
        <taxon>Stramenopiles</taxon>
        <taxon>Ochrophyta</taxon>
        <taxon>PX clade</taxon>
        <taxon>Xanthophyceae</taxon>
        <taxon>Tribonematales</taxon>
        <taxon>Tribonemataceae</taxon>
        <taxon>Tribonema</taxon>
    </lineage>
</organism>
<dbReference type="PANTHER" id="PTHR12387">
    <property type="entry name" value="26S PROTEASOME NON-ATPASE REGULATORY SUBUNIT 8"/>
    <property type="match status" value="1"/>
</dbReference>
<feature type="domain" description="CSN8/PSMD8/EIF3K" evidence="3">
    <location>
        <begin position="113"/>
        <end position="246"/>
    </location>
</feature>
<protein>
    <submittedName>
        <fullName evidence="4">SAC3/GANP/Nin1/mts3/eIF-3 p25 family-domain-containing protein</fullName>
    </submittedName>
</protein>
<dbReference type="OrthoDB" id="8775810at2759"/>
<dbReference type="PANTHER" id="PTHR12387:SF0">
    <property type="entry name" value="26S PROTEASOME NON-ATPASE REGULATORY SUBUNIT 8"/>
    <property type="match status" value="1"/>
</dbReference>
<dbReference type="AlphaFoldDB" id="A0A836CF55"/>
<gene>
    <name evidence="4" type="ORF">JKP88DRAFT_246149</name>
</gene>
<dbReference type="InterPro" id="IPR033464">
    <property type="entry name" value="CSN8_PSD8_EIF3K"/>
</dbReference>
<dbReference type="EMBL" id="JAFCMP010000312">
    <property type="protein sequence ID" value="KAG5181586.1"/>
    <property type="molecule type" value="Genomic_DNA"/>
</dbReference>
<dbReference type="Gene3D" id="1.25.40.990">
    <property type="match status" value="1"/>
</dbReference>
<dbReference type="GO" id="GO:0008541">
    <property type="term" value="C:proteasome regulatory particle, lid subcomplex"/>
    <property type="evidence" value="ECO:0007669"/>
    <property type="project" value="TreeGrafter"/>
</dbReference>
<comment type="similarity">
    <text evidence="1">Belongs to the proteasome subunit S14 family.</text>
</comment>
<evidence type="ECO:0000256" key="2">
    <source>
        <dbReference type="ARBA" id="ARBA00022942"/>
    </source>
</evidence>
<dbReference type="InterPro" id="IPR006746">
    <property type="entry name" value="26S_Psome_Rpn12"/>
</dbReference>
<dbReference type="Proteomes" id="UP000664859">
    <property type="component" value="Unassembled WGS sequence"/>
</dbReference>
<evidence type="ECO:0000313" key="4">
    <source>
        <dbReference type="EMBL" id="KAG5181586.1"/>
    </source>
</evidence>
<dbReference type="GO" id="GO:0005829">
    <property type="term" value="C:cytosol"/>
    <property type="evidence" value="ECO:0007669"/>
    <property type="project" value="TreeGrafter"/>
</dbReference>